<feature type="transmembrane region" description="Helical" evidence="23">
    <location>
        <begin position="189"/>
        <end position="211"/>
    </location>
</feature>
<feature type="transmembrane region" description="Helical" evidence="23">
    <location>
        <begin position="380"/>
        <end position="402"/>
    </location>
</feature>
<keyword evidence="8" id="KW-0963">Cytoplasm</keyword>
<evidence type="ECO:0000256" key="19">
    <source>
        <dbReference type="ARBA" id="ARBA00030800"/>
    </source>
</evidence>
<keyword evidence="9 21" id="KW-0597">Phosphoprotein</keyword>
<organism evidence="26 27">
    <name type="scientific">Paenibacillus sedimenti</name>
    <dbReference type="NCBI Taxonomy" id="2770274"/>
    <lineage>
        <taxon>Bacteria</taxon>
        <taxon>Bacillati</taxon>
        <taxon>Bacillota</taxon>
        <taxon>Bacilli</taxon>
        <taxon>Bacillales</taxon>
        <taxon>Paenibacillaceae</taxon>
        <taxon>Paenibacillus</taxon>
    </lineage>
</organism>
<dbReference type="SMART" id="SM00388">
    <property type="entry name" value="HisKA"/>
    <property type="match status" value="1"/>
</dbReference>
<evidence type="ECO:0000256" key="8">
    <source>
        <dbReference type="ARBA" id="ARBA00022490"/>
    </source>
</evidence>
<dbReference type="InterPro" id="IPR003661">
    <property type="entry name" value="HisK_dim/P_dom"/>
</dbReference>
<dbReference type="CDD" id="cd16922">
    <property type="entry name" value="HATPase_EvgS-ArcB-TorS-like"/>
    <property type="match status" value="1"/>
</dbReference>
<keyword evidence="15" id="KW-0408">Iron</keyword>
<keyword evidence="13" id="KW-0418">Kinase</keyword>
<comment type="caution">
    <text evidence="26">The sequence shown here is derived from an EMBL/GenBank/DDBJ whole genome shotgun (WGS) entry which is preliminary data.</text>
</comment>
<dbReference type="PRINTS" id="PR00344">
    <property type="entry name" value="BCTRLSENSOR"/>
</dbReference>
<evidence type="ECO:0000256" key="4">
    <source>
        <dbReference type="ARBA" id="ARBA00006402"/>
    </source>
</evidence>
<keyword evidence="7" id="KW-0004">4Fe-4S</keyword>
<evidence type="ECO:0000256" key="16">
    <source>
        <dbReference type="ARBA" id="ARBA00023012"/>
    </source>
</evidence>
<keyword evidence="23" id="KW-1133">Transmembrane helix</keyword>
<feature type="transmembrane region" description="Helical" evidence="23">
    <location>
        <begin position="218"/>
        <end position="243"/>
    </location>
</feature>
<dbReference type="SUPFAM" id="SSF55874">
    <property type="entry name" value="ATPase domain of HSP90 chaperone/DNA topoisomerase II/histidine kinase"/>
    <property type="match status" value="2"/>
</dbReference>
<dbReference type="SMART" id="SM00387">
    <property type="entry name" value="HATPase_c"/>
    <property type="match status" value="1"/>
</dbReference>
<evidence type="ECO:0000256" key="1">
    <source>
        <dbReference type="ARBA" id="ARBA00000085"/>
    </source>
</evidence>
<feature type="modified residue" description="4-aspartylphosphate" evidence="21">
    <location>
        <position position="750"/>
    </location>
</feature>
<dbReference type="Gene3D" id="3.40.50.2300">
    <property type="match status" value="1"/>
</dbReference>
<dbReference type="Pfam" id="PF07730">
    <property type="entry name" value="HisKA_3"/>
    <property type="match status" value="1"/>
</dbReference>
<sequence>MNTLKQPFIRAANGVRAAGWFLPAAMLLMLFLFALTWNQVREGPKRFQSLKEDFGWEIQAGDRQGNDAWTPLQLMNNATAELTPGYKGYYWLRVKLPEQLPPRDGQLYVRGYRHFEIFVENKQVYAFNMSTPDFRANKFLHWGFAPLEPQDAGSMLYVRVLQTDEDTRFGEFLIGTTQDFYSDMMNRDAFRVIFFMLFFGLSFLSFILFATNRKQLMYLYFALLTACAAYGSMVRAHIIQFFIDLPLFVYLQDVAVPFGTAALMGFLSELYSSRTKKIVFRSFAAALALFDGIVLAAALVNDIWYHFLIEKVFPMMTILFMFVVLILLIRHYRKQRDYETIWIFAGCILLAVFAALHYIQMNVYAYSKWLAAWFPMMTTYLNETQIIFGAFLFVLCLVAVLVQRYRETQQKVHGYAEELIVKNEQLQTLDRLKDDFLARTSHELRTPLYGMIGLTESLVDHAAPLTEEEAKHRISLILASGRRLARLLNDILDMSKIRHNDLKLRLRPVDLRQVAEVAVAMLDPLAKSKQLSLRHDIPLSGLAPVYGDEDRIEQVLINLIGNAIKFTLSGEVHISAKQDGAYMRVSVSDTGIGIEESDLQNIYEPFRQADNSFASSMGTGLGLTISKQLVELHGGELSVSSELGHGSTFSFTLPIDAEHKEGHWEAAAGSAIEAAVMSPQLESPVRLRDKRVEIGTAEIPLVIIVDDEVINLEVLSSHLSPTYRVLAFASGQEALNWLSLGNRPDLVITDVMMPGMNGYELCLRLRETYKESDLPIIMLTAKHLPEDLAEGFISGANDYLMKPVSRRELLSRVELHSKLAKWSRELEDQVKLRTDELEKRNQQLQSSIRETMEILEEAVAMEERNRVSKEIHDIVGHTITSAIIQMEATKMLFEKDRPLALEKLSICQELMRNGMNEIRDVVRMLKDDSAKSDLQQSLIKLIHDTESMTQVEIEYVIGPLPLLAPLYGKVLYRALQEGLTNGLRHGKSTRFRFDLYYSAKDKAVQFSLKNSGHPAPKIVYGFGLTAMSERVTHLGGTMQVYQTPDWAFVLEISIPGR</sequence>
<dbReference type="PANTHER" id="PTHR43547">
    <property type="entry name" value="TWO-COMPONENT HISTIDINE KINASE"/>
    <property type="match status" value="1"/>
</dbReference>
<keyword evidence="22" id="KW-0175">Coiled coil</keyword>
<reference evidence="26" key="1">
    <citation type="submission" date="2020-09" db="EMBL/GenBank/DDBJ databases">
        <title>Draft Genome Sequence of Paenibacillus sp. WST5.</title>
        <authorList>
            <person name="Bao Z."/>
        </authorList>
    </citation>
    <scope>NUCLEOTIDE SEQUENCE</scope>
    <source>
        <strain evidence="26">WST5</strain>
    </source>
</reference>
<evidence type="ECO:0000256" key="22">
    <source>
        <dbReference type="SAM" id="Coils"/>
    </source>
</evidence>
<feature type="coiled-coil region" evidence="22">
    <location>
        <begin position="827"/>
        <end position="854"/>
    </location>
</feature>
<feature type="transmembrane region" description="Helical" evidence="23">
    <location>
        <begin position="341"/>
        <end position="360"/>
    </location>
</feature>
<keyword evidence="12" id="KW-0547">Nucleotide-binding</keyword>
<dbReference type="InterPro" id="IPR004358">
    <property type="entry name" value="Sig_transdc_His_kin-like_C"/>
</dbReference>
<dbReference type="GO" id="GO:0016020">
    <property type="term" value="C:membrane"/>
    <property type="evidence" value="ECO:0007669"/>
    <property type="project" value="InterPro"/>
</dbReference>
<dbReference type="InterPro" id="IPR036097">
    <property type="entry name" value="HisK_dim/P_sf"/>
</dbReference>
<dbReference type="CDD" id="cd00082">
    <property type="entry name" value="HisKA"/>
    <property type="match status" value="1"/>
</dbReference>
<evidence type="ECO:0000256" key="14">
    <source>
        <dbReference type="ARBA" id="ARBA00022840"/>
    </source>
</evidence>
<feature type="domain" description="Response regulatory" evidence="25">
    <location>
        <begin position="701"/>
        <end position="817"/>
    </location>
</feature>
<dbReference type="Gene3D" id="1.10.287.130">
    <property type="match status" value="1"/>
</dbReference>
<feature type="transmembrane region" description="Helical" evidence="23">
    <location>
        <begin position="20"/>
        <end position="40"/>
    </location>
</feature>
<dbReference type="GO" id="GO:0005524">
    <property type="term" value="F:ATP binding"/>
    <property type="evidence" value="ECO:0007669"/>
    <property type="project" value="UniProtKB-KW"/>
</dbReference>
<feature type="transmembrane region" description="Helical" evidence="23">
    <location>
        <begin position="279"/>
        <end position="300"/>
    </location>
</feature>
<evidence type="ECO:0000313" key="26">
    <source>
        <dbReference type="EMBL" id="MBD0380813.1"/>
    </source>
</evidence>
<feature type="domain" description="Histidine kinase" evidence="24">
    <location>
        <begin position="439"/>
        <end position="657"/>
    </location>
</feature>
<evidence type="ECO:0000313" key="27">
    <source>
        <dbReference type="Proteomes" id="UP000650466"/>
    </source>
</evidence>
<keyword evidence="17" id="KW-0411">Iron-sulfur</keyword>
<proteinExistence type="inferred from homology"/>
<dbReference type="AlphaFoldDB" id="A0A926KR70"/>
<dbReference type="RefSeq" id="WP_188174575.1">
    <property type="nucleotide sequence ID" value="NZ_JACVVD010000003.1"/>
</dbReference>
<dbReference type="SMART" id="SM00448">
    <property type="entry name" value="REC"/>
    <property type="match status" value="1"/>
</dbReference>
<dbReference type="GO" id="GO:0005737">
    <property type="term" value="C:cytoplasm"/>
    <property type="evidence" value="ECO:0007669"/>
    <property type="project" value="UniProtKB-SubCell"/>
</dbReference>
<keyword evidence="14" id="KW-0067">ATP-binding</keyword>
<keyword evidence="23" id="KW-0812">Transmembrane</keyword>
<evidence type="ECO:0000256" key="20">
    <source>
        <dbReference type="ARBA" id="ARBA00074306"/>
    </source>
</evidence>
<dbReference type="InterPro" id="IPR005467">
    <property type="entry name" value="His_kinase_dom"/>
</dbReference>
<evidence type="ECO:0000256" key="15">
    <source>
        <dbReference type="ARBA" id="ARBA00023004"/>
    </source>
</evidence>
<dbReference type="GO" id="GO:0000155">
    <property type="term" value="F:phosphorelay sensor kinase activity"/>
    <property type="evidence" value="ECO:0007669"/>
    <property type="project" value="InterPro"/>
</dbReference>
<keyword evidence="16" id="KW-0902">Two-component regulatory system</keyword>
<evidence type="ECO:0000259" key="24">
    <source>
        <dbReference type="PROSITE" id="PS50109"/>
    </source>
</evidence>
<evidence type="ECO:0000256" key="10">
    <source>
        <dbReference type="ARBA" id="ARBA00022679"/>
    </source>
</evidence>
<dbReference type="EC" id="2.7.13.3" evidence="5"/>
<evidence type="ECO:0000256" key="9">
    <source>
        <dbReference type="ARBA" id="ARBA00022553"/>
    </source>
</evidence>
<dbReference type="EMBL" id="JACVVD010000003">
    <property type="protein sequence ID" value="MBD0380813.1"/>
    <property type="molecule type" value="Genomic_DNA"/>
</dbReference>
<evidence type="ECO:0000256" key="3">
    <source>
        <dbReference type="ARBA" id="ARBA00004496"/>
    </source>
</evidence>
<protein>
    <recommendedName>
        <fullName evidence="20">Circadian input-output histidine kinase CikA</fullName>
        <ecNumber evidence="5">2.7.13.3</ecNumber>
    </recommendedName>
    <alternativeName>
        <fullName evidence="19">Nitrogen regulation protein B</fullName>
    </alternativeName>
    <alternativeName>
        <fullName evidence="6">Oxygen sensor histidine kinase NreB</fullName>
    </alternativeName>
</protein>
<dbReference type="Pfam" id="PF00072">
    <property type="entry name" value="Response_reg"/>
    <property type="match status" value="1"/>
</dbReference>
<evidence type="ECO:0000256" key="21">
    <source>
        <dbReference type="PROSITE-ProRule" id="PRU00169"/>
    </source>
</evidence>
<accession>A0A926KR70</accession>
<keyword evidence="11" id="KW-0479">Metal-binding</keyword>
<evidence type="ECO:0000256" key="13">
    <source>
        <dbReference type="ARBA" id="ARBA00022777"/>
    </source>
</evidence>
<dbReference type="Proteomes" id="UP000650466">
    <property type="component" value="Unassembled WGS sequence"/>
</dbReference>
<evidence type="ECO:0000256" key="7">
    <source>
        <dbReference type="ARBA" id="ARBA00022485"/>
    </source>
</evidence>
<dbReference type="Pfam" id="PF02518">
    <property type="entry name" value="HATPase_c"/>
    <property type="match status" value="1"/>
</dbReference>
<dbReference type="PROSITE" id="PS50110">
    <property type="entry name" value="RESPONSE_REGULATORY"/>
    <property type="match status" value="1"/>
</dbReference>
<dbReference type="InterPro" id="IPR001789">
    <property type="entry name" value="Sig_transdc_resp-reg_receiver"/>
</dbReference>
<comment type="subcellular location">
    <subcellularLocation>
        <location evidence="3">Cytoplasm</location>
    </subcellularLocation>
</comment>
<dbReference type="CDD" id="cd16917">
    <property type="entry name" value="HATPase_UhpB-NarQ-NarX-like"/>
    <property type="match status" value="1"/>
</dbReference>
<dbReference type="InterPro" id="IPR011712">
    <property type="entry name" value="Sig_transdc_His_kin_sub3_dim/P"/>
</dbReference>
<evidence type="ECO:0000259" key="25">
    <source>
        <dbReference type="PROSITE" id="PS50110"/>
    </source>
</evidence>
<dbReference type="SUPFAM" id="SSF52172">
    <property type="entry name" value="CheY-like"/>
    <property type="match status" value="1"/>
</dbReference>
<dbReference type="GO" id="GO:0046983">
    <property type="term" value="F:protein dimerization activity"/>
    <property type="evidence" value="ECO:0007669"/>
    <property type="project" value="InterPro"/>
</dbReference>
<gene>
    <name evidence="26" type="ORF">ICC18_11850</name>
</gene>
<dbReference type="GO" id="GO:0046872">
    <property type="term" value="F:metal ion binding"/>
    <property type="evidence" value="ECO:0007669"/>
    <property type="project" value="UniProtKB-KW"/>
</dbReference>
<evidence type="ECO:0000256" key="6">
    <source>
        <dbReference type="ARBA" id="ARBA00017322"/>
    </source>
</evidence>
<dbReference type="PROSITE" id="PS50109">
    <property type="entry name" value="HIS_KIN"/>
    <property type="match status" value="1"/>
</dbReference>
<dbReference type="SUPFAM" id="SSF47384">
    <property type="entry name" value="Homodimeric domain of signal transducing histidine kinase"/>
    <property type="match status" value="1"/>
</dbReference>
<evidence type="ECO:0000256" key="5">
    <source>
        <dbReference type="ARBA" id="ARBA00012438"/>
    </source>
</evidence>
<dbReference type="PANTHER" id="PTHR43547:SF2">
    <property type="entry name" value="HYBRID SIGNAL TRANSDUCTION HISTIDINE KINASE C"/>
    <property type="match status" value="1"/>
</dbReference>
<dbReference type="InterPro" id="IPR003594">
    <property type="entry name" value="HATPase_dom"/>
</dbReference>
<evidence type="ECO:0000256" key="11">
    <source>
        <dbReference type="ARBA" id="ARBA00022723"/>
    </source>
</evidence>
<evidence type="ECO:0000256" key="23">
    <source>
        <dbReference type="SAM" id="Phobius"/>
    </source>
</evidence>
<evidence type="ECO:0000256" key="2">
    <source>
        <dbReference type="ARBA" id="ARBA00001966"/>
    </source>
</evidence>
<dbReference type="FunFam" id="3.30.565.10:FF:000010">
    <property type="entry name" value="Sensor histidine kinase RcsC"/>
    <property type="match status" value="1"/>
</dbReference>
<dbReference type="InterPro" id="IPR011006">
    <property type="entry name" value="CheY-like_superfamily"/>
</dbReference>
<evidence type="ECO:0000256" key="17">
    <source>
        <dbReference type="ARBA" id="ARBA00023014"/>
    </source>
</evidence>
<comment type="similarity">
    <text evidence="4">In the N-terminal section; belongs to the phytochrome family.</text>
</comment>
<keyword evidence="10" id="KW-0808">Transferase</keyword>
<name>A0A926KR70_9BACL</name>
<feature type="transmembrane region" description="Helical" evidence="23">
    <location>
        <begin position="249"/>
        <end position="267"/>
    </location>
</feature>
<evidence type="ECO:0000256" key="12">
    <source>
        <dbReference type="ARBA" id="ARBA00022741"/>
    </source>
</evidence>
<feature type="transmembrane region" description="Helical" evidence="23">
    <location>
        <begin position="312"/>
        <end position="329"/>
    </location>
</feature>
<evidence type="ECO:0000256" key="18">
    <source>
        <dbReference type="ARBA" id="ARBA00024827"/>
    </source>
</evidence>
<dbReference type="Pfam" id="PF00512">
    <property type="entry name" value="HisKA"/>
    <property type="match status" value="1"/>
</dbReference>
<dbReference type="Gene3D" id="1.20.5.1930">
    <property type="match status" value="1"/>
</dbReference>
<comment type="cofactor">
    <cofactor evidence="2">
        <name>[4Fe-4S] cluster</name>
        <dbReference type="ChEBI" id="CHEBI:49883"/>
    </cofactor>
</comment>
<dbReference type="Gene3D" id="3.30.565.10">
    <property type="entry name" value="Histidine kinase-like ATPase, C-terminal domain"/>
    <property type="match status" value="2"/>
</dbReference>
<dbReference type="CDD" id="cd17574">
    <property type="entry name" value="REC_OmpR"/>
    <property type="match status" value="1"/>
</dbReference>
<comment type="function">
    <text evidence="18">Member of the two-component regulatory system NreB/NreC involved in the control of dissimilatory nitrate/nitrite reduction in response to oxygen. NreB functions as a direct oxygen sensor histidine kinase which is autophosphorylated, in the absence of oxygen, probably at the conserved histidine residue, and transfers its phosphate group probably to a conserved aspartate residue of NreC. NreB/NreC activates the expression of the nitrate (narGHJI) and nitrite (nir) reductase operons, as well as the putative nitrate transporter gene narT.</text>
</comment>
<dbReference type="InterPro" id="IPR036890">
    <property type="entry name" value="HATPase_C_sf"/>
</dbReference>
<keyword evidence="27" id="KW-1185">Reference proteome</keyword>
<comment type="catalytic activity">
    <reaction evidence="1">
        <text>ATP + protein L-histidine = ADP + protein N-phospho-L-histidine.</text>
        <dbReference type="EC" id="2.7.13.3"/>
    </reaction>
</comment>
<dbReference type="GO" id="GO:0051539">
    <property type="term" value="F:4 iron, 4 sulfur cluster binding"/>
    <property type="evidence" value="ECO:0007669"/>
    <property type="project" value="UniProtKB-KW"/>
</dbReference>
<keyword evidence="23" id="KW-0472">Membrane</keyword>